<keyword evidence="2" id="KW-0813">Transport</keyword>
<dbReference type="GO" id="GO:0016887">
    <property type="term" value="F:ATP hydrolysis activity"/>
    <property type="evidence" value="ECO:0007669"/>
    <property type="project" value="InterPro"/>
</dbReference>
<dbReference type="GO" id="GO:0005524">
    <property type="term" value="F:ATP binding"/>
    <property type="evidence" value="ECO:0007669"/>
    <property type="project" value="UniProtKB-KW"/>
</dbReference>
<keyword evidence="7" id="KW-1185">Reference proteome</keyword>
<dbReference type="InterPro" id="IPR003593">
    <property type="entry name" value="AAA+_ATPase"/>
</dbReference>
<comment type="similarity">
    <text evidence="1">Belongs to the ABC transporter superfamily.</text>
</comment>
<organism evidence="6 7">
    <name type="scientific">Vasconcelosia minhoensis LEGE 07310</name>
    <dbReference type="NCBI Taxonomy" id="915328"/>
    <lineage>
        <taxon>Bacteria</taxon>
        <taxon>Bacillati</taxon>
        <taxon>Cyanobacteriota</taxon>
        <taxon>Cyanophyceae</taxon>
        <taxon>Nodosilineales</taxon>
        <taxon>Cymatolegaceae</taxon>
        <taxon>Vasconcelosia</taxon>
        <taxon>Vasconcelosia minhoensis</taxon>
    </lineage>
</organism>
<proteinExistence type="inferred from homology"/>
<dbReference type="InterPro" id="IPR017871">
    <property type="entry name" value="ABC_transporter-like_CS"/>
</dbReference>
<evidence type="ECO:0000256" key="3">
    <source>
        <dbReference type="ARBA" id="ARBA00022741"/>
    </source>
</evidence>
<feature type="domain" description="ABC transporter" evidence="5">
    <location>
        <begin position="6"/>
        <end position="217"/>
    </location>
</feature>
<accession>A0A8J7DBM7</accession>
<evidence type="ECO:0000313" key="7">
    <source>
        <dbReference type="Proteomes" id="UP000636505"/>
    </source>
</evidence>
<dbReference type="Proteomes" id="UP000636505">
    <property type="component" value="Unassembled WGS sequence"/>
</dbReference>
<keyword evidence="4 6" id="KW-0067">ATP-binding</keyword>
<dbReference type="Gene3D" id="3.40.50.300">
    <property type="entry name" value="P-loop containing nucleotide triphosphate hydrolases"/>
    <property type="match status" value="1"/>
</dbReference>
<evidence type="ECO:0000313" key="6">
    <source>
        <dbReference type="EMBL" id="MBE9077947.1"/>
    </source>
</evidence>
<protein>
    <submittedName>
        <fullName evidence="6">ATP-binding cassette domain-containing protein</fullName>
    </submittedName>
</protein>
<dbReference type="PANTHER" id="PTHR43776:SF7">
    <property type="entry name" value="D,D-DIPEPTIDE TRANSPORT ATP-BINDING PROTEIN DDPF-RELATED"/>
    <property type="match status" value="1"/>
</dbReference>
<dbReference type="InterPro" id="IPR050319">
    <property type="entry name" value="ABC_transp_ATP-bind"/>
</dbReference>
<dbReference type="RefSeq" id="WP_193907269.1">
    <property type="nucleotide sequence ID" value="NZ_JADEXG010000024.1"/>
</dbReference>
<dbReference type="PANTHER" id="PTHR43776">
    <property type="entry name" value="TRANSPORT ATP-BINDING PROTEIN"/>
    <property type="match status" value="1"/>
</dbReference>
<dbReference type="InterPro" id="IPR003439">
    <property type="entry name" value="ABC_transporter-like_ATP-bd"/>
</dbReference>
<evidence type="ECO:0000259" key="5">
    <source>
        <dbReference type="PROSITE" id="PS50893"/>
    </source>
</evidence>
<dbReference type="InterPro" id="IPR027417">
    <property type="entry name" value="P-loop_NTPase"/>
</dbReference>
<dbReference type="Pfam" id="PF00005">
    <property type="entry name" value="ABC_tran"/>
    <property type="match status" value="1"/>
</dbReference>
<evidence type="ECO:0000256" key="1">
    <source>
        <dbReference type="ARBA" id="ARBA00005417"/>
    </source>
</evidence>
<comment type="caution">
    <text evidence="6">The sequence shown here is derived from an EMBL/GenBank/DDBJ whole genome shotgun (WGS) entry which is preliminary data.</text>
</comment>
<dbReference type="AlphaFoldDB" id="A0A8J7DBM7"/>
<dbReference type="SUPFAM" id="SSF52540">
    <property type="entry name" value="P-loop containing nucleoside triphosphate hydrolases"/>
    <property type="match status" value="1"/>
</dbReference>
<dbReference type="SMART" id="SM00382">
    <property type="entry name" value="AAA"/>
    <property type="match status" value="1"/>
</dbReference>
<evidence type="ECO:0000256" key="4">
    <source>
        <dbReference type="ARBA" id="ARBA00022840"/>
    </source>
</evidence>
<evidence type="ECO:0000256" key="2">
    <source>
        <dbReference type="ARBA" id="ARBA00022448"/>
    </source>
</evidence>
<dbReference type="EMBL" id="JADEXG010000024">
    <property type="protein sequence ID" value="MBE9077947.1"/>
    <property type="molecule type" value="Genomic_DNA"/>
</dbReference>
<reference evidence="6" key="1">
    <citation type="submission" date="2020-10" db="EMBL/GenBank/DDBJ databases">
        <authorList>
            <person name="Castelo-Branco R."/>
            <person name="Eusebio N."/>
            <person name="Adriana R."/>
            <person name="Vieira A."/>
            <person name="Brugerolle De Fraissinette N."/>
            <person name="Rezende De Castro R."/>
            <person name="Schneider M.P."/>
            <person name="Vasconcelos V."/>
            <person name="Leao P.N."/>
        </authorList>
    </citation>
    <scope>NUCLEOTIDE SEQUENCE</scope>
    <source>
        <strain evidence="6">LEGE 07310</strain>
    </source>
</reference>
<name>A0A8J7DBM7_9CYAN</name>
<sequence>MQTNGLVGQGLWFRYSPRHPWTVRDISLSVGQGEVVGLMAPSGYGKTTLAKLLAGYLSPHRGSVLVEGNPLPRRGYCPVQLIFQNPELTVNPRWRIERILREGQAPTQLDRLGVHPGWLRRYPHELSGGELQRVAIARVLNPATRYLIADEITAMLDANTQAQIWQTVLAYVQQHQLGLLVIGHDAALLKRLCVGGASPKENRILDLTQPTTALVPQF</sequence>
<dbReference type="PROSITE" id="PS00211">
    <property type="entry name" value="ABC_TRANSPORTER_1"/>
    <property type="match status" value="1"/>
</dbReference>
<dbReference type="PROSITE" id="PS50893">
    <property type="entry name" value="ABC_TRANSPORTER_2"/>
    <property type="match status" value="1"/>
</dbReference>
<keyword evidence="3" id="KW-0547">Nucleotide-binding</keyword>
<dbReference type="GO" id="GO:0055085">
    <property type="term" value="P:transmembrane transport"/>
    <property type="evidence" value="ECO:0007669"/>
    <property type="project" value="UniProtKB-ARBA"/>
</dbReference>
<gene>
    <name evidence="6" type="ORF">IQ241_11690</name>
</gene>